<feature type="region of interest" description="Disordered" evidence="1">
    <location>
        <begin position="1"/>
        <end position="47"/>
    </location>
</feature>
<dbReference type="EMBL" id="BMML01000020">
    <property type="protein sequence ID" value="GGN32343.1"/>
    <property type="molecule type" value="Genomic_DNA"/>
</dbReference>
<evidence type="ECO:0000313" key="3">
    <source>
        <dbReference type="Proteomes" id="UP000653411"/>
    </source>
</evidence>
<evidence type="ECO:0000313" key="2">
    <source>
        <dbReference type="EMBL" id="GGN32343.1"/>
    </source>
</evidence>
<organism evidence="2 3">
    <name type="scientific">Streptomyces fuscichromogenes</name>
    <dbReference type="NCBI Taxonomy" id="1324013"/>
    <lineage>
        <taxon>Bacteria</taxon>
        <taxon>Bacillati</taxon>
        <taxon>Actinomycetota</taxon>
        <taxon>Actinomycetes</taxon>
        <taxon>Kitasatosporales</taxon>
        <taxon>Streptomycetaceae</taxon>
        <taxon>Streptomyces</taxon>
    </lineage>
</organism>
<dbReference type="AlphaFoldDB" id="A0A918CUY9"/>
<proteinExistence type="predicted"/>
<feature type="region of interest" description="Disordered" evidence="1">
    <location>
        <begin position="131"/>
        <end position="156"/>
    </location>
</feature>
<dbReference type="Proteomes" id="UP000653411">
    <property type="component" value="Unassembled WGS sequence"/>
</dbReference>
<comment type="caution">
    <text evidence="2">The sequence shown here is derived from an EMBL/GenBank/DDBJ whole genome shotgun (WGS) entry which is preliminary data.</text>
</comment>
<sequence length="252" mass="26985">MGGSWLPDVPGAGRAPARRDSGLEQRSAPAQSRLHSPGELPVVSGPDRQECWDRLGTAVRVRLGQKAGTVLEWWAAQDGSGGVSAVVLGTSGLCVADPVSKPDGTRAHRLQTFPLDPGSFTHQSFAGGPAMGGGGVRVGGATGARSGPGPLEPQPPELVLPQGARDLLGNLPEGAQRFLQAPFLGDDRRVYVHWHYEERVEFAHSDMWVWCCLTADRTVTVAAGHRRLARGTHPHHATWTVLCRRAAVRRTR</sequence>
<evidence type="ECO:0000256" key="1">
    <source>
        <dbReference type="SAM" id="MobiDB-lite"/>
    </source>
</evidence>
<reference evidence="2" key="1">
    <citation type="journal article" date="2014" name="Int. J. Syst. Evol. Microbiol.">
        <title>Complete genome sequence of Corynebacterium casei LMG S-19264T (=DSM 44701T), isolated from a smear-ripened cheese.</title>
        <authorList>
            <consortium name="US DOE Joint Genome Institute (JGI-PGF)"/>
            <person name="Walter F."/>
            <person name="Albersmeier A."/>
            <person name="Kalinowski J."/>
            <person name="Ruckert C."/>
        </authorList>
    </citation>
    <scope>NUCLEOTIDE SEQUENCE</scope>
    <source>
        <strain evidence="2">CGMCC 4.7110</strain>
    </source>
</reference>
<feature type="compositionally biased region" description="Gly residues" evidence="1">
    <location>
        <begin position="131"/>
        <end position="142"/>
    </location>
</feature>
<name>A0A918CUY9_9ACTN</name>
<dbReference type="RefSeq" id="WP_189266971.1">
    <property type="nucleotide sequence ID" value="NZ_BMML01000020.1"/>
</dbReference>
<keyword evidence="3" id="KW-1185">Reference proteome</keyword>
<reference evidence="2" key="2">
    <citation type="submission" date="2020-09" db="EMBL/GenBank/DDBJ databases">
        <authorList>
            <person name="Sun Q."/>
            <person name="Zhou Y."/>
        </authorList>
    </citation>
    <scope>NUCLEOTIDE SEQUENCE</scope>
    <source>
        <strain evidence="2">CGMCC 4.7110</strain>
    </source>
</reference>
<protein>
    <submittedName>
        <fullName evidence="2">Uncharacterized protein</fullName>
    </submittedName>
</protein>
<accession>A0A918CUY9</accession>
<gene>
    <name evidence="2" type="ORF">GCM10011578_070910</name>
</gene>